<evidence type="ECO:0000313" key="5">
    <source>
        <dbReference type="Proteomes" id="UP001497457"/>
    </source>
</evidence>
<evidence type="ECO:0000313" key="4">
    <source>
        <dbReference type="EMBL" id="CAL5069722.1"/>
    </source>
</evidence>
<dbReference type="SUPFAM" id="SSF55961">
    <property type="entry name" value="Bet v1-like"/>
    <property type="match status" value="1"/>
</dbReference>
<dbReference type="GO" id="GO:0005634">
    <property type="term" value="C:nucleus"/>
    <property type="evidence" value="ECO:0007669"/>
    <property type="project" value="UniProtKB-SubCell"/>
</dbReference>
<dbReference type="Gene3D" id="3.30.530.20">
    <property type="match status" value="1"/>
</dbReference>
<dbReference type="AlphaFoldDB" id="A0ABC9F7N6"/>
<dbReference type="FunFam" id="3.30.530.20:FF:000033">
    <property type="entry name" value="S-norcoclaurine synthase"/>
    <property type="match status" value="1"/>
</dbReference>
<dbReference type="EMBL" id="OZ075115">
    <property type="protein sequence ID" value="CAL5069722.1"/>
    <property type="molecule type" value="Genomic_DNA"/>
</dbReference>
<accession>A0ABC9F7N6</accession>
<gene>
    <name evidence="4" type="ORF">URODEC1_LOCUS102380</name>
</gene>
<evidence type="ECO:0000259" key="3">
    <source>
        <dbReference type="Pfam" id="PF00407"/>
    </source>
</evidence>
<reference evidence="5" key="1">
    <citation type="submission" date="2024-06" db="EMBL/GenBank/DDBJ databases">
        <authorList>
            <person name="Ryan C."/>
        </authorList>
    </citation>
    <scope>NUCLEOTIDE SEQUENCE [LARGE SCALE GENOMIC DNA]</scope>
</reference>
<evidence type="ECO:0000256" key="2">
    <source>
        <dbReference type="ARBA" id="ARBA00009744"/>
    </source>
</evidence>
<dbReference type="Pfam" id="PF00407">
    <property type="entry name" value="Bet_v_1"/>
    <property type="match status" value="1"/>
</dbReference>
<dbReference type="InterPro" id="IPR023393">
    <property type="entry name" value="START-like_dom_sf"/>
</dbReference>
<dbReference type="InterPro" id="IPR050279">
    <property type="entry name" value="Plant_def-hormone_signal"/>
</dbReference>
<reference evidence="4 5" key="2">
    <citation type="submission" date="2024-10" db="EMBL/GenBank/DDBJ databases">
        <authorList>
            <person name="Ryan C."/>
        </authorList>
    </citation>
    <scope>NUCLEOTIDE SEQUENCE [LARGE SCALE GENOMIC DNA]</scope>
</reference>
<dbReference type="Proteomes" id="UP001497457">
    <property type="component" value="Chromosome 5rd"/>
</dbReference>
<comment type="subcellular location">
    <subcellularLocation>
        <location evidence="1">Nucleus</location>
    </subcellularLocation>
</comment>
<evidence type="ECO:0000256" key="1">
    <source>
        <dbReference type="ARBA" id="ARBA00004123"/>
    </source>
</evidence>
<name>A0ABC9F7N6_9POAL</name>
<proteinExistence type="inferred from homology"/>
<dbReference type="CDD" id="cd07816">
    <property type="entry name" value="Bet_v1-like"/>
    <property type="match status" value="1"/>
</dbReference>
<protein>
    <recommendedName>
        <fullName evidence="3">Bet v I/Major latex protein domain-containing protein</fullName>
    </recommendedName>
</protein>
<keyword evidence="5" id="KW-1185">Reference proteome</keyword>
<organism evidence="4 5">
    <name type="scientific">Urochloa decumbens</name>
    <dbReference type="NCBI Taxonomy" id="240449"/>
    <lineage>
        <taxon>Eukaryota</taxon>
        <taxon>Viridiplantae</taxon>
        <taxon>Streptophyta</taxon>
        <taxon>Embryophyta</taxon>
        <taxon>Tracheophyta</taxon>
        <taxon>Spermatophyta</taxon>
        <taxon>Magnoliopsida</taxon>
        <taxon>Liliopsida</taxon>
        <taxon>Poales</taxon>
        <taxon>Poaceae</taxon>
        <taxon>PACMAD clade</taxon>
        <taxon>Panicoideae</taxon>
        <taxon>Panicodae</taxon>
        <taxon>Paniceae</taxon>
        <taxon>Melinidinae</taxon>
        <taxon>Urochloa</taxon>
    </lineage>
</organism>
<dbReference type="PANTHER" id="PTHR31213:SF189">
    <property type="entry name" value="OS04G0593500 PROTEIN"/>
    <property type="match status" value="1"/>
</dbReference>
<comment type="similarity">
    <text evidence="2">Belongs to the BetVI family.</text>
</comment>
<feature type="domain" description="Bet v I/Major latex protein" evidence="3">
    <location>
        <begin position="9"/>
        <end position="143"/>
    </location>
</feature>
<dbReference type="PANTHER" id="PTHR31213">
    <property type="entry name" value="OS08G0374000 PROTEIN-RELATED"/>
    <property type="match status" value="1"/>
</dbReference>
<sequence>MATELTKAMKGSLCHEFETGLTAADVWEAYGGLLVGNLIPKLLPEVFSKVELVEGDGGVGTILLVTFPPGTPGSETMEEKFIKVDNENYIKEALVTEGGFLYHGFQKYLVRIEIIGKGEKTSIIRSTIEYEVDHEHANNPPAVSTSGLATIAEAVTKYIKEQKALENSWVFYFQRKVRQDR</sequence>
<dbReference type="InterPro" id="IPR000916">
    <property type="entry name" value="Bet_v_I/MLP"/>
</dbReference>